<proteinExistence type="inferred from homology"/>
<gene>
    <name evidence="3" type="ORF">E7027_02800</name>
</gene>
<dbReference type="AlphaFoldDB" id="A0A928DRV1"/>
<reference evidence="3" key="1">
    <citation type="submission" date="2019-04" db="EMBL/GenBank/DDBJ databases">
        <title>Evolution of Biomass-Degrading Anaerobic Consortia Revealed by Metagenomics.</title>
        <authorList>
            <person name="Peng X."/>
        </authorList>
    </citation>
    <scope>NUCLEOTIDE SEQUENCE</scope>
    <source>
        <strain evidence="3">SIG66</strain>
    </source>
</reference>
<evidence type="ECO:0000256" key="1">
    <source>
        <dbReference type="ARBA" id="ARBA00005953"/>
    </source>
</evidence>
<dbReference type="PIRSF" id="PIRSF003230">
    <property type="entry name" value="YbgC"/>
    <property type="match status" value="1"/>
</dbReference>
<dbReference type="NCBIfam" id="TIGR00051">
    <property type="entry name" value="YbgC/FadM family acyl-CoA thioesterase"/>
    <property type="match status" value="1"/>
</dbReference>
<sequence length="126" mass="14329">MKKTIFYHDTDCGNVVYYANYLKFFEEARTLHMAEKGFSVPALMQRGLYFVVARQEVEYKFPVRYGDEIDVSTQVAEVSDIKIVFEHVIKNQNGRLCTKGKTTLVCVNSSGMPTPMGTEVKAAMQQ</sequence>
<dbReference type="InterPro" id="IPR029069">
    <property type="entry name" value="HotDog_dom_sf"/>
</dbReference>
<dbReference type="PANTHER" id="PTHR31793">
    <property type="entry name" value="4-HYDROXYBENZOYL-COA THIOESTERASE FAMILY MEMBER"/>
    <property type="match status" value="1"/>
</dbReference>
<keyword evidence="2" id="KW-0378">Hydrolase</keyword>
<evidence type="ECO:0000313" key="4">
    <source>
        <dbReference type="Proteomes" id="UP000725649"/>
    </source>
</evidence>
<dbReference type="Proteomes" id="UP000725649">
    <property type="component" value="Unassembled WGS sequence"/>
</dbReference>
<comment type="similarity">
    <text evidence="1">Belongs to the 4-hydroxybenzoyl-CoA thioesterase family.</text>
</comment>
<accession>A0A928DRV1</accession>
<comment type="caution">
    <text evidence="3">The sequence shown here is derived from an EMBL/GenBank/DDBJ whole genome shotgun (WGS) entry which is preliminary data.</text>
</comment>
<dbReference type="Gene3D" id="3.10.129.10">
    <property type="entry name" value="Hotdog Thioesterase"/>
    <property type="match status" value="1"/>
</dbReference>
<dbReference type="CDD" id="cd00586">
    <property type="entry name" value="4HBT"/>
    <property type="match status" value="1"/>
</dbReference>
<organism evidence="3 4">
    <name type="scientific">Candidatus Avelusimicrobium gallicola</name>
    <dbReference type="NCBI Taxonomy" id="2562704"/>
    <lineage>
        <taxon>Bacteria</taxon>
        <taxon>Pseudomonadati</taxon>
        <taxon>Elusimicrobiota</taxon>
        <taxon>Elusimicrobia</taxon>
        <taxon>Elusimicrobiales</taxon>
        <taxon>Elusimicrobiaceae</taxon>
        <taxon>Candidatus Avelusimicrobium</taxon>
    </lineage>
</organism>
<dbReference type="SUPFAM" id="SSF54637">
    <property type="entry name" value="Thioesterase/thiol ester dehydrase-isomerase"/>
    <property type="match status" value="1"/>
</dbReference>
<dbReference type="InterPro" id="IPR006684">
    <property type="entry name" value="YbgC/YbaW"/>
</dbReference>
<dbReference type="GO" id="GO:0047617">
    <property type="term" value="F:fatty acyl-CoA hydrolase activity"/>
    <property type="evidence" value="ECO:0007669"/>
    <property type="project" value="TreeGrafter"/>
</dbReference>
<dbReference type="InterPro" id="IPR050563">
    <property type="entry name" value="4-hydroxybenzoyl-CoA_TE"/>
</dbReference>
<dbReference type="Pfam" id="PF13279">
    <property type="entry name" value="4HBT_2"/>
    <property type="match status" value="1"/>
</dbReference>
<dbReference type="PANTHER" id="PTHR31793:SF37">
    <property type="entry name" value="ACYL-COA THIOESTER HYDROLASE YBGC"/>
    <property type="match status" value="1"/>
</dbReference>
<dbReference type="EMBL" id="SUVG01000003">
    <property type="protein sequence ID" value="MBE6421054.1"/>
    <property type="molecule type" value="Genomic_DNA"/>
</dbReference>
<evidence type="ECO:0000256" key="2">
    <source>
        <dbReference type="ARBA" id="ARBA00022801"/>
    </source>
</evidence>
<name>A0A928DRV1_9BACT</name>
<evidence type="ECO:0000313" key="3">
    <source>
        <dbReference type="EMBL" id="MBE6421054.1"/>
    </source>
</evidence>
<protein>
    <submittedName>
        <fullName evidence="3">Acyl-CoA thioesterase</fullName>
    </submittedName>
</protein>